<comment type="caution">
    <text evidence="1">The sequence shown here is derived from an EMBL/GenBank/DDBJ whole genome shotgun (WGS) entry which is preliminary data.</text>
</comment>
<sequence length="673" mass="74078">MDPFATSKLLWTPPAPKRTKVEALRLFVNRTRGLDFKDYHELYQYSVSDYRFWGDIWKFLGIIYSNPPTQVVADGYIKEVPLWFPGARLNYAENVLWRNDDAIAITESGEFGRVVSISYRDLREKVRVMANSLRVQGLQVGDRVAAIVANNINAVVLALATASLGGIFSSTATDMGVQGVLERYRQIQPKFIFSETEVSYAGKDINLVPNVLEIVKDLTSRGLARVILLPSVKTGKEAAPSVLNSITNSFSLAQFLASGDGRPLTFEQLPFEHPLYILYSSGTTGAPKCIVHSAGGALMATKKDVAIGLDLNMDETYFQYTSTAWMMWPFMLSGLACGARIITYDGSPFYPDVKGFLKFISDQHITVLGTSPRFLSEVQGRGINPLAIGDFSGLRAIMSTGAVLTPPMFEWSYKAFGGAAIASSSGGTDICACFVTAVPSLPIYSGEIQGKSLGLKVEIFDPSGRNIEDSGAPGELVCTRPHPSIPVKFWGDDAKGTKFLKAYFDVYPGVWRHGDFIARNPKTKGLIIYGRSDGVLNPSGVRFGSAEIYTVLERFADVIDDSICVGQRRPQDTDERVLLFLVMRAGHSLDAALDQRIRDAIRSALSRRHVPSYIFQVDAIPYTVNGKKIEIAVKQIVSGMDVKPSGAVANPEVLKHYYKYREIENFALVKAKL</sequence>
<keyword evidence="1" id="KW-0436">Ligase</keyword>
<organism evidence="1 2">
    <name type="scientific">Auriscalpium vulgare</name>
    <dbReference type="NCBI Taxonomy" id="40419"/>
    <lineage>
        <taxon>Eukaryota</taxon>
        <taxon>Fungi</taxon>
        <taxon>Dikarya</taxon>
        <taxon>Basidiomycota</taxon>
        <taxon>Agaricomycotina</taxon>
        <taxon>Agaricomycetes</taxon>
        <taxon>Russulales</taxon>
        <taxon>Auriscalpiaceae</taxon>
        <taxon>Auriscalpium</taxon>
    </lineage>
</organism>
<reference evidence="1" key="2">
    <citation type="journal article" date="2022" name="New Phytol.">
        <title>Evolutionary transition to the ectomycorrhizal habit in the genomes of a hyperdiverse lineage of mushroom-forming fungi.</title>
        <authorList>
            <person name="Looney B."/>
            <person name="Miyauchi S."/>
            <person name="Morin E."/>
            <person name="Drula E."/>
            <person name="Courty P.E."/>
            <person name="Kohler A."/>
            <person name="Kuo A."/>
            <person name="LaButti K."/>
            <person name="Pangilinan J."/>
            <person name="Lipzen A."/>
            <person name="Riley R."/>
            <person name="Andreopoulos W."/>
            <person name="He G."/>
            <person name="Johnson J."/>
            <person name="Nolan M."/>
            <person name="Tritt A."/>
            <person name="Barry K.W."/>
            <person name="Grigoriev I.V."/>
            <person name="Nagy L.G."/>
            <person name="Hibbett D."/>
            <person name="Henrissat B."/>
            <person name="Matheny P.B."/>
            <person name="Labbe J."/>
            <person name="Martin F.M."/>
        </authorList>
    </citation>
    <scope>NUCLEOTIDE SEQUENCE</scope>
    <source>
        <strain evidence="1">FP105234-sp</strain>
    </source>
</reference>
<evidence type="ECO:0000313" key="1">
    <source>
        <dbReference type="EMBL" id="KAI0044984.1"/>
    </source>
</evidence>
<protein>
    <submittedName>
        <fullName evidence="1">Acetoacetate-CoA ligase</fullName>
    </submittedName>
</protein>
<proteinExistence type="predicted"/>
<evidence type="ECO:0000313" key="2">
    <source>
        <dbReference type="Proteomes" id="UP000814033"/>
    </source>
</evidence>
<dbReference type="EMBL" id="MU275965">
    <property type="protein sequence ID" value="KAI0044984.1"/>
    <property type="molecule type" value="Genomic_DNA"/>
</dbReference>
<reference evidence="1" key="1">
    <citation type="submission" date="2021-02" db="EMBL/GenBank/DDBJ databases">
        <authorList>
            <consortium name="DOE Joint Genome Institute"/>
            <person name="Ahrendt S."/>
            <person name="Looney B.P."/>
            <person name="Miyauchi S."/>
            <person name="Morin E."/>
            <person name="Drula E."/>
            <person name="Courty P.E."/>
            <person name="Chicoki N."/>
            <person name="Fauchery L."/>
            <person name="Kohler A."/>
            <person name="Kuo A."/>
            <person name="Labutti K."/>
            <person name="Pangilinan J."/>
            <person name="Lipzen A."/>
            <person name="Riley R."/>
            <person name="Andreopoulos W."/>
            <person name="He G."/>
            <person name="Johnson J."/>
            <person name="Barry K.W."/>
            <person name="Grigoriev I.V."/>
            <person name="Nagy L."/>
            <person name="Hibbett D."/>
            <person name="Henrissat B."/>
            <person name="Matheny P.B."/>
            <person name="Labbe J."/>
            <person name="Martin F."/>
        </authorList>
    </citation>
    <scope>NUCLEOTIDE SEQUENCE</scope>
    <source>
        <strain evidence="1">FP105234-sp</strain>
    </source>
</reference>
<keyword evidence="2" id="KW-1185">Reference proteome</keyword>
<gene>
    <name evidence="1" type="ORF">FA95DRAFT_1561621</name>
</gene>
<accession>A0ACB8RM00</accession>
<dbReference type="Proteomes" id="UP000814033">
    <property type="component" value="Unassembled WGS sequence"/>
</dbReference>
<name>A0ACB8RM00_9AGAM</name>